<dbReference type="AlphaFoldDB" id="S8D8Y3"/>
<comment type="caution">
    <text evidence="1">The sequence shown here is derived from an EMBL/GenBank/DDBJ whole genome shotgun (WGS) entry which is preliminary data.</text>
</comment>
<dbReference type="EMBL" id="AUSU01000277">
    <property type="protein sequence ID" value="EPS73831.1"/>
    <property type="molecule type" value="Genomic_DNA"/>
</dbReference>
<protein>
    <submittedName>
        <fullName evidence="1">Uncharacterized protein</fullName>
    </submittedName>
</protein>
<sequence length="108" mass="11333">KCNMCSAPCKSCLHTDKAMMKSGDESDGENCTDNVETGPLSELCSTGGMNSTSDSFSESAIGKGLLKISNLSTIHESTLQSKSDAQIPIDLHDDCLSEVSGTDENAIL</sequence>
<proteinExistence type="predicted"/>
<accession>S8D8Y3</accession>
<keyword evidence="2" id="KW-1185">Reference proteome</keyword>
<name>S8D8Y3_9LAMI</name>
<feature type="non-terminal residue" evidence="1">
    <location>
        <position position="108"/>
    </location>
</feature>
<dbReference type="Proteomes" id="UP000015453">
    <property type="component" value="Unassembled WGS sequence"/>
</dbReference>
<feature type="non-terminal residue" evidence="1">
    <location>
        <position position="1"/>
    </location>
</feature>
<organism evidence="1 2">
    <name type="scientific">Genlisea aurea</name>
    <dbReference type="NCBI Taxonomy" id="192259"/>
    <lineage>
        <taxon>Eukaryota</taxon>
        <taxon>Viridiplantae</taxon>
        <taxon>Streptophyta</taxon>
        <taxon>Embryophyta</taxon>
        <taxon>Tracheophyta</taxon>
        <taxon>Spermatophyta</taxon>
        <taxon>Magnoliopsida</taxon>
        <taxon>eudicotyledons</taxon>
        <taxon>Gunneridae</taxon>
        <taxon>Pentapetalae</taxon>
        <taxon>asterids</taxon>
        <taxon>lamiids</taxon>
        <taxon>Lamiales</taxon>
        <taxon>Lentibulariaceae</taxon>
        <taxon>Genlisea</taxon>
    </lineage>
</organism>
<evidence type="ECO:0000313" key="2">
    <source>
        <dbReference type="Proteomes" id="UP000015453"/>
    </source>
</evidence>
<evidence type="ECO:0000313" key="1">
    <source>
        <dbReference type="EMBL" id="EPS73831.1"/>
    </source>
</evidence>
<reference evidence="1 2" key="1">
    <citation type="journal article" date="2013" name="BMC Genomics">
        <title>The miniature genome of a carnivorous plant Genlisea aurea contains a low number of genes and short non-coding sequences.</title>
        <authorList>
            <person name="Leushkin E.V."/>
            <person name="Sutormin R.A."/>
            <person name="Nabieva E.R."/>
            <person name="Penin A.A."/>
            <person name="Kondrashov A.S."/>
            <person name="Logacheva M.D."/>
        </authorList>
    </citation>
    <scope>NUCLEOTIDE SEQUENCE [LARGE SCALE GENOMIC DNA]</scope>
</reference>
<gene>
    <name evidence="1" type="ORF">M569_00928</name>
</gene>